<evidence type="ECO:0000313" key="1">
    <source>
        <dbReference type="EMBL" id="CAB0003140.1"/>
    </source>
</evidence>
<sequence length="113" mass="12372">MIREKCREWGRLTSWTGPSRSAFGSCSASRTIRGRAVGGGGPWLTAGVLGVPDPARALANVGARLHLCPHASFSLSARLARLGHDSSRRSYDAYMLGRDRKWQFRTTESRPEG</sequence>
<gene>
    <name evidence="1" type="ORF">NTEN_LOCUS8776</name>
</gene>
<accession>A0A6H5GN08</accession>
<keyword evidence="2" id="KW-1185">Reference proteome</keyword>
<dbReference type="EMBL" id="CADCXU010013338">
    <property type="protein sequence ID" value="CAB0003140.1"/>
    <property type="molecule type" value="Genomic_DNA"/>
</dbReference>
<dbReference type="Proteomes" id="UP000479000">
    <property type="component" value="Unassembled WGS sequence"/>
</dbReference>
<reference evidence="1 2" key="1">
    <citation type="submission" date="2020-02" db="EMBL/GenBank/DDBJ databases">
        <authorList>
            <person name="Ferguson B K."/>
        </authorList>
    </citation>
    <scope>NUCLEOTIDE SEQUENCE [LARGE SCALE GENOMIC DNA]</scope>
</reference>
<evidence type="ECO:0000313" key="2">
    <source>
        <dbReference type="Proteomes" id="UP000479000"/>
    </source>
</evidence>
<organism evidence="1 2">
    <name type="scientific">Nesidiocoris tenuis</name>
    <dbReference type="NCBI Taxonomy" id="355587"/>
    <lineage>
        <taxon>Eukaryota</taxon>
        <taxon>Metazoa</taxon>
        <taxon>Ecdysozoa</taxon>
        <taxon>Arthropoda</taxon>
        <taxon>Hexapoda</taxon>
        <taxon>Insecta</taxon>
        <taxon>Pterygota</taxon>
        <taxon>Neoptera</taxon>
        <taxon>Paraneoptera</taxon>
        <taxon>Hemiptera</taxon>
        <taxon>Heteroptera</taxon>
        <taxon>Panheteroptera</taxon>
        <taxon>Cimicomorpha</taxon>
        <taxon>Miridae</taxon>
        <taxon>Dicyphina</taxon>
        <taxon>Nesidiocoris</taxon>
    </lineage>
</organism>
<name>A0A6H5GN08_9HEMI</name>
<proteinExistence type="predicted"/>
<protein>
    <submittedName>
        <fullName evidence="1">Uncharacterized protein</fullName>
    </submittedName>
</protein>
<dbReference type="AlphaFoldDB" id="A0A6H5GN08"/>
<feature type="non-terminal residue" evidence="1">
    <location>
        <position position="113"/>
    </location>
</feature>